<sequence length="472" mass="52621">MNQYFWQTDVLANCYADNVALSCAQTGRQLSYKELEAAIKLAQQSLAIDKKLLVLIKAKPSIDFVVYYLACLRIGHTAWLIDPETSQLVLDNWFERYQFDMVIDDGNLFWRKTSQPIDTPIADNLALLLSTSGSTGSAKLVKLSVENIASNCQAICTYLPIKGTAITTLPFHYSFGLSILHTHLASGAQLVLSASSIVTKDFWQLFELHQAHCFYGVPHQFAMLSRLGLARLKLHCLEYFAVAGGKLPEKYAEELAIWCHDNHKQLFIMYGQTEATARISYLPPNKALAKPNSIGQAIPNGKLWLLDNKGCLITEPKKKGQLYYQGKNVMLGYAQQRDDLVVTESSEQLATGDLAYFDDDGDFYITGREKRIAKAQGIRINLDEIEQYIVEQNSQIESVAVIELDEKLFVLLVWPGATELDSKALKSALGQFLKLHGSMLVVRLLTSLPRLSSGKVDYASITAQCLKGDCSD</sequence>
<dbReference type="EMBL" id="BNCK01000001">
    <property type="protein sequence ID" value="GHF80391.1"/>
    <property type="molecule type" value="Genomic_DNA"/>
</dbReference>
<accession>A0A919BB98</accession>
<reference evidence="2" key="1">
    <citation type="journal article" date="2014" name="Int. J. Syst. Evol. Microbiol.">
        <title>Complete genome sequence of Corynebacterium casei LMG S-19264T (=DSM 44701T), isolated from a smear-ripened cheese.</title>
        <authorList>
            <consortium name="US DOE Joint Genome Institute (JGI-PGF)"/>
            <person name="Walter F."/>
            <person name="Albersmeier A."/>
            <person name="Kalinowski J."/>
            <person name="Ruckert C."/>
        </authorList>
    </citation>
    <scope>NUCLEOTIDE SEQUENCE</scope>
    <source>
        <strain evidence="2">KCTC 42731</strain>
    </source>
</reference>
<dbReference type="Proteomes" id="UP000623842">
    <property type="component" value="Unassembled WGS sequence"/>
</dbReference>
<dbReference type="AlphaFoldDB" id="A0A919BB98"/>
<name>A0A919BB98_9GAMM</name>
<dbReference type="PANTHER" id="PTHR24096">
    <property type="entry name" value="LONG-CHAIN-FATTY-ACID--COA LIGASE"/>
    <property type="match status" value="1"/>
</dbReference>
<dbReference type="SUPFAM" id="SSF56801">
    <property type="entry name" value="Acetyl-CoA synthetase-like"/>
    <property type="match status" value="1"/>
</dbReference>
<organism evidence="2 3">
    <name type="scientific">Thalassotalea marina</name>
    <dbReference type="NCBI Taxonomy" id="1673741"/>
    <lineage>
        <taxon>Bacteria</taxon>
        <taxon>Pseudomonadati</taxon>
        <taxon>Pseudomonadota</taxon>
        <taxon>Gammaproteobacteria</taxon>
        <taxon>Alteromonadales</taxon>
        <taxon>Colwelliaceae</taxon>
        <taxon>Thalassotalea</taxon>
    </lineage>
</organism>
<evidence type="ECO:0000313" key="3">
    <source>
        <dbReference type="Proteomes" id="UP000623842"/>
    </source>
</evidence>
<evidence type="ECO:0000259" key="1">
    <source>
        <dbReference type="Pfam" id="PF00501"/>
    </source>
</evidence>
<dbReference type="GO" id="GO:0016405">
    <property type="term" value="F:CoA-ligase activity"/>
    <property type="evidence" value="ECO:0007669"/>
    <property type="project" value="TreeGrafter"/>
</dbReference>
<gene>
    <name evidence="2" type="ORF">GCM10017161_04590</name>
</gene>
<comment type="caution">
    <text evidence="2">The sequence shown here is derived from an EMBL/GenBank/DDBJ whole genome shotgun (WGS) entry which is preliminary data.</text>
</comment>
<dbReference type="PANTHER" id="PTHR24096:SF267">
    <property type="entry name" value="MALONATE--COA LIGASE ACSF3, MITOCHONDRIAL"/>
    <property type="match status" value="1"/>
</dbReference>
<evidence type="ECO:0000313" key="2">
    <source>
        <dbReference type="EMBL" id="GHF80391.1"/>
    </source>
</evidence>
<feature type="domain" description="AMP-dependent synthetase/ligase" evidence="1">
    <location>
        <begin position="115"/>
        <end position="333"/>
    </location>
</feature>
<dbReference type="Pfam" id="PF00501">
    <property type="entry name" value="AMP-binding"/>
    <property type="match status" value="1"/>
</dbReference>
<dbReference type="InterPro" id="IPR042099">
    <property type="entry name" value="ANL_N_sf"/>
</dbReference>
<dbReference type="RefSeq" id="WP_189767089.1">
    <property type="nucleotide sequence ID" value="NZ_BNCK01000001.1"/>
</dbReference>
<dbReference type="InterPro" id="IPR000873">
    <property type="entry name" value="AMP-dep_synth/lig_dom"/>
</dbReference>
<dbReference type="Gene3D" id="3.40.50.12780">
    <property type="entry name" value="N-terminal domain of ligase-like"/>
    <property type="match status" value="1"/>
</dbReference>
<proteinExistence type="predicted"/>
<protein>
    <recommendedName>
        <fullName evidence="1">AMP-dependent synthetase/ligase domain-containing protein</fullName>
    </recommendedName>
</protein>
<keyword evidence="3" id="KW-1185">Reference proteome</keyword>
<reference evidence="2" key="2">
    <citation type="submission" date="2020-09" db="EMBL/GenBank/DDBJ databases">
        <authorList>
            <person name="Sun Q."/>
            <person name="Kim S."/>
        </authorList>
    </citation>
    <scope>NUCLEOTIDE SEQUENCE</scope>
    <source>
        <strain evidence="2">KCTC 42731</strain>
    </source>
</reference>
<dbReference type="Gene3D" id="3.30.300.30">
    <property type="match status" value="1"/>
</dbReference>
<dbReference type="InterPro" id="IPR045851">
    <property type="entry name" value="AMP-bd_C_sf"/>
</dbReference>